<accession>W6QIH7</accession>
<gene>
    <name evidence="1" type="ORF">PROQFM164_S04g000677</name>
</gene>
<organism evidence="1 2">
    <name type="scientific">Penicillium roqueforti (strain FM164)</name>
    <dbReference type="NCBI Taxonomy" id="1365484"/>
    <lineage>
        <taxon>Eukaryota</taxon>
        <taxon>Fungi</taxon>
        <taxon>Dikarya</taxon>
        <taxon>Ascomycota</taxon>
        <taxon>Pezizomycotina</taxon>
        <taxon>Eurotiomycetes</taxon>
        <taxon>Eurotiomycetidae</taxon>
        <taxon>Eurotiales</taxon>
        <taxon>Aspergillaceae</taxon>
        <taxon>Penicillium</taxon>
    </lineage>
</organism>
<dbReference type="EMBL" id="HG792018">
    <property type="protein sequence ID" value="CDM35796.1"/>
    <property type="molecule type" value="Genomic_DNA"/>
</dbReference>
<keyword evidence="2" id="KW-1185">Reference proteome</keyword>
<reference evidence="1" key="1">
    <citation type="journal article" date="2014" name="Nat. Commun.">
        <title>Multiple recent horizontal transfers of a large genomic region in cheese making fungi.</title>
        <authorList>
            <person name="Cheeseman K."/>
            <person name="Ropars J."/>
            <person name="Renault P."/>
            <person name="Dupont J."/>
            <person name="Gouzy J."/>
            <person name="Branca A."/>
            <person name="Abraham A.L."/>
            <person name="Ceppi M."/>
            <person name="Conseiller E."/>
            <person name="Debuchy R."/>
            <person name="Malagnac F."/>
            <person name="Goarin A."/>
            <person name="Silar P."/>
            <person name="Lacoste S."/>
            <person name="Sallet E."/>
            <person name="Bensimon A."/>
            <person name="Giraud T."/>
            <person name="Brygoo Y."/>
        </authorList>
    </citation>
    <scope>NUCLEOTIDE SEQUENCE [LARGE SCALE GENOMIC DNA]</scope>
    <source>
        <strain evidence="1">FM164</strain>
    </source>
</reference>
<sequence>MIPLLKQEHLESELKTVNFKRQVDQLPSRRMIIVA</sequence>
<evidence type="ECO:0000313" key="1">
    <source>
        <dbReference type="EMBL" id="CDM35796.1"/>
    </source>
</evidence>
<name>W6QIH7_PENRF</name>
<protein>
    <submittedName>
        <fullName evidence="1">Genomic scaffold, ProqFM164S04</fullName>
    </submittedName>
</protein>
<proteinExistence type="predicted"/>
<dbReference type="AlphaFoldDB" id="W6QIH7"/>
<evidence type="ECO:0000313" key="2">
    <source>
        <dbReference type="Proteomes" id="UP000030686"/>
    </source>
</evidence>
<dbReference type="Proteomes" id="UP000030686">
    <property type="component" value="Unassembled WGS sequence"/>
</dbReference>